<dbReference type="GeneTree" id="ENSGT01030000234583"/>
<dbReference type="SMART" id="SM00502">
    <property type="entry name" value="BBC"/>
    <property type="match status" value="1"/>
</dbReference>
<dbReference type="Gene3D" id="3.30.40.10">
    <property type="entry name" value="Zinc/RING finger domain, C3HC4 (zinc finger)"/>
    <property type="match status" value="1"/>
</dbReference>
<name>A0A8C5QK60_9ANUR</name>
<dbReference type="InterPro" id="IPR000315">
    <property type="entry name" value="Znf_B-box"/>
</dbReference>
<sequence length="298" mass="33764">FIPEELNCSVCLNIFSDPVMLSCGHNFCRVCIGNVLDTQGRSGLYTCPECRAEFTERPGAQPICPDRKCSVHKRFLEYYCSEDAVCICVSCRLDGEHRGHHVDTLSEASEKKKEKLTHVLEELTSKRRETQKKVQSLGDRSREAHNKAAEVTERIKALFRDIRTQLDFLEKRVLVEVSWQNVQALLSVSDLILQLESQRDELSKKMRHVEELRNFADPLTFLRGPDAEDSAAKSEKGDEQERDVKDLDEVQIMWTLRSSIADILTKINRGDSGGDPATCPKAGHVRPSSDLKMPPGHR</sequence>
<feature type="domain" description="RING-type" evidence="8">
    <location>
        <begin position="8"/>
        <end position="51"/>
    </location>
</feature>
<feature type="compositionally biased region" description="Basic and acidic residues" evidence="7">
    <location>
        <begin position="230"/>
        <end position="244"/>
    </location>
</feature>
<dbReference type="PANTHER" id="PTHR25465:SF58">
    <property type="entry name" value="MGC79670 PROTEIN"/>
    <property type="match status" value="1"/>
</dbReference>
<evidence type="ECO:0000259" key="8">
    <source>
        <dbReference type="PROSITE" id="PS50089"/>
    </source>
</evidence>
<dbReference type="PANTHER" id="PTHR25465">
    <property type="entry name" value="B-BOX DOMAIN CONTAINING"/>
    <property type="match status" value="1"/>
</dbReference>
<keyword evidence="1" id="KW-0479">Metal-binding</keyword>
<keyword evidence="4" id="KW-0862">Zinc</keyword>
<evidence type="ECO:0000256" key="3">
    <source>
        <dbReference type="ARBA" id="ARBA00022786"/>
    </source>
</evidence>
<evidence type="ECO:0000256" key="1">
    <source>
        <dbReference type="ARBA" id="ARBA00022723"/>
    </source>
</evidence>
<feature type="coiled-coil region" evidence="6">
    <location>
        <begin position="106"/>
        <end position="140"/>
    </location>
</feature>
<evidence type="ECO:0000313" key="11">
    <source>
        <dbReference type="Proteomes" id="UP000694569"/>
    </source>
</evidence>
<evidence type="ECO:0000256" key="4">
    <source>
        <dbReference type="ARBA" id="ARBA00022833"/>
    </source>
</evidence>
<dbReference type="Ensembl" id="ENSLLET00000040505.1">
    <property type="protein sequence ID" value="ENSLLEP00000038951.1"/>
    <property type="gene ID" value="ENSLLEG00000024715.1"/>
</dbReference>
<evidence type="ECO:0000256" key="6">
    <source>
        <dbReference type="SAM" id="Coils"/>
    </source>
</evidence>
<proteinExistence type="predicted"/>
<dbReference type="SUPFAM" id="SSF57845">
    <property type="entry name" value="B-box zinc-binding domain"/>
    <property type="match status" value="1"/>
</dbReference>
<dbReference type="PROSITE" id="PS50089">
    <property type="entry name" value="ZF_RING_2"/>
    <property type="match status" value="1"/>
</dbReference>
<keyword evidence="6" id="KW-0175">Coiled coil</keyword>
<keyword evidence="11" id="KW-1185">Reference proteome</keyword>
<feature type="domain" description="B box-type" evidence="9">
    <location>
        <begin position="64"/>
        <end position="105"/>
    </location>
</feature>
<dbReference type="Gene3D" id="3.30.160.60">
    <property type="entry name" value="Classic Zinc Finger"/>
    <property type="match status" value="1"/>
</dbReference>
<dbReference type="InterPro" id="IPR001841">
    <property type="entry name" value="Znf_RING"/>
</dbReference>
<evidence type="ECO:0000313" key="10">
    <source>
        <dbReference type="Ensembl" id="ENSLLEP00000038951.1"/>
    </source>
</evidence>
<dbReference type="Pfam" id="PF00643">
    <property type="entry name" value="zf-B_box"/>
    <property type="match status" value="1"/>
</dbReference>
<reference evidence="10" key="2">
    <citation type="submission" date="2025-09" db="UniProtKB">
        <authorList>
            <consortium name="Ensembl"/>
        </authorList>
    </citation>
    <scope>IDENTIFICATION</scope>
</reference>
<dbReference type="InterPro" id="IPR051051">
    <property type="entry name" value="E3_ubiq-ligase_TRIM/RNF"/>
</dbReference>
<dbReference type="SMART" id="SM00336">
    <property type="entry name" value="BBOX"/>
    <property type="match status" value="1"/>
</dbReference>
<organism evidence="10 11">
    <name type="scientific">Leptobrachium leishanense</name>
    <name type="common">Leishan spiny toad</name>
    <dbReference type="NCBI Taxonomy" id="445787"/>
    <lineage>
        <taxon>Eukaryota</taxon>
        <taxon>Metazoa</taxon>
        <taxon>Chordata</taxon>
        <taxon>Craniata</taxon>
        <taxon>Vertebrata</taxon>
        <taxon>Euteleostomi</taxon>
        <taxon>Amphibia</taxon>
        <taxon>Batrachia</taxon>
        <taxon>Anura</taxon>
        <taxon>Pelobatoidea</taxon>
        <taxon>Megophryidae</taxon>
        <taxon>Leptobrachium</taxon>
    </lineage>
</organism>
<dbReference type="InterPro" id="IPR003649">
    <property type="entry name" value="Bbox_C"/>
</dbReference>
<dbReference type="SMART" id="SM00184">
    <property type="entry name" value="RING"/>
    <property type="match status" value="1"/>
</dbReference>
<evidence type="ECO:0000256" key="5">
    <source>
        <dbReference type="PROSITE-ProRule" id="PRU00024"/>
    </source>
</evidence>
<evidence type="ECO:0000256" key="2">
    <source>
        <dbReference type="ARBA" id="ARBA00022771"/>
    </source>
</evidence>
<keyword evidence="3" id="KW-0833">Ubl conjugation pathway</keyword>
<accession>A0A8C5QK60</accession>
<dbReference type="OrthoDB" id="654191at2759"/>
<dbReference type="Pfam" id="PF13445">
    <property type="entry name" value="zf-RING_UBOX"/>
    <property type="match status" value="1"/>
</dbReference>
<keyword evidence="2 5" id="KW-0863">Zinc-finger</keyword>
<dbReference type="InterPro" id="IPR017907">
    <property type="entry name" value="Znf_RING_CS"/>
</dbReference>
<dbReference type="AlphaFoldDB" id="A0A8C5QK60"/>
<dbReference type="SUPFAM" id="SSF57850">
    <property type="entry name" value="RING/U-box"/>
    <property type="match status" value="1"/>
</dbReference>
<protein>
    <submittedName>
        <fullName evidence="10">Uncharacterized protein</fullName>
    </submittedName>
</protein>
<evidence type="ECO:0000259" key="9">
    <source>
        <dbReference type="PROSITE" id="PS50119"/>
    </source>
</evidence>
<dbReference type="Proteomes" id="UP000694569">
    <property type="component" value="Unplaced"/>
</dbReference>
<feature type="region of interest" description="Disordered" evidence="7">
    <location>
        <begin position="267"/>
        <end position="298"/>
    </location>
</feature>
<dbReference type="PROSITE" id="PS50119">
    <property type="entry name" value="ZF_BBOX"/>
    <property type="match status" value="1"/>
</dbReference>
<dbReference type="GO" id="GO:0008270">
    <property type="term" value="F:zinc ion binding"/>
    <property type="evidence" value="ECO:0007669"/>
    <property type="project" value="UniProtKB-KW"/>
</dbReference>
<feature type="region of interest" description="Disordered" evidence="7">
    <location>
        <begin position="223"/>
        <end position="244"/>
    </location>
</feature>
<dbReference type="InterPro" id="IPR027370">
    <property type="entry name" value="Znf-RING_euk"/>
</dbReference>
<dbReference type="InterPro" id="IPR013083">
    <property type="entry name" value="Znf_RING/FYVE/PHD"/>
</dbReference>
<dbReference type="PROSITE" id="PS00518">
    <property type="entry name" value="ZF_RING_1"/>
    <property type="match status" value="1"/>
</dbReference>
<evidence type="ECO:0000256" key="7">
    <source>
        <dbReference type="SAM" id="MobiDB-lite"/>
    </source>
</evidence>
<reference evidence="10" key="1">
    <citation type="submission" date="2025-08" db="UniProtKB">
        <authorList>
            <consortium name="Ensembl"/>
        </authorList>
    </citation>
    <scope>IDENTIFICATION</scope>
</reference>
<dbReference type="CDD" id="cd19769">
    <property type="entry name" value="Bbox2_TRIM16-like"/>
    <property type="match status" value="1"/>
</dbReference>